<accession>A0A6C0KB34</accession>
<dbReference type="EMBL" id="MN740839">
    <property type="protein sequence ID" value="QHU14391.1"/>
    <property type="molecule type" value="Genomic_DNA"/>
</dbReference>
<reference evidence="1" key="1">
    <citation type="journal article" date="2020" name="Nature">
        <title>Giant virus diversity and host interactions through global metagenomics.</title>
        <authorList>
            <person name="Schulz F."/>
            <person name="Roux S."/>
            <person name="Paez-Espino D."/>
            <person name="Jungbluth S."/>
            <person name="Walsh D.A."/>
            <person name="Denef V.J."/>
            <person name="McMahon K.D."/>
            <person name="Konstantinidis K.T."/>
            <person name="Eloe-Fadrosh E.A."/>
            <person name="Kyrpides N.C."/>
            <person name="Woyke T."/>
        </authorList>
    </citation>
    <scope>NUCLEOTIDE SEQUENCE</scope>
    <source>
        <strain evidence="1">GVMAG-S-1102113-118</strain>
    </source>
</reference>
<name>A0A6C0KB34_9ZZZZ</name>
<proteinExistence type="predicted"/>
<sequence>MTPQYKPCDHMPIVPADNQADLQDIKNMFSGAPVNGFRWSYGLFDPQAFRYSIGEPTVRTDPMEYFPSGYKKCECGHCIAEVNELIHAANDTTVDWGKDDYPLPLWCEQYTHFCTDVGIDFHPRFCRCSRCRAVRNLHNNRVCFVYKARRRCQYENAVADVSSAVRSGLGLSHGGNPMLPFLSHRMLQQVASAEQLNASGSSVELISVLDNHKDKYDIEDIVKFFSGKTLKSFCKKNIKQVKLNKGNKHMTSNITVFLKNAQDRAGRKICSDAWSIVLDFLGKEWLKDQMD</sequence>
<evidence type="ECO:0000313" key="1">
    <source>
        <dbReference type="EMBL" id="QHU14391.1"/>
    </source>
</evidence>
<protein>
    <submittedName>
        <fullName evidence="1">Uncharacterized protein</fullName>
    </submittedName>
</protein>
<organism evidence="1">
    <name type="scientific">viral metagenome</name>
    <dbReference type="NCBI Taxonomy" id="1070528"/>
    <lineage>
        <taxon>unclassified sequences</taxon>
        <taxon>metagenomes</taxon>
        <taxon>organismal metagenomes</taxon>
    </lineage>
</organism>
<dbReference type="AlphaFoldDB" id="A0A6C0KB34"/>